<evidence type="ECO:0000313" key="7">
    <source>
        <dbReference type="Proteomes" id="UP000324260"/>
    </source>
</evidence>
<dbReference type="Pfam" id="PF01844">
    <property type="entry name" value="HNH"/>
    <property type="match status" value="1"/>
</dbReference>
<evidence type="ECO:0000256" key="4">
    <source>
        <dbReference type="ARBA" id="ARBA00040194"/>
    </source>
</evidence>
<dbReference type="Gene3D" id="1.10.30.50">
    <property type="match status" value="1"/>
</dbReference>
<dbReference type="GO" id="GO:0008270">
    <property type="term" value="F:zinc ion binding"/>
    <property type="evidence" value="ECO:0007669"/>
    <property type="project" value="InterPro"/>
</dbReference>
<dbReference type="SMART" id="SM00507">
    <property type="entry name" value="HNHc"/>
    <property type="match status" value="1"/>
</dbReference>
<evidence type="ECO:0000313" key="6">
    <source>
        <dbReference type="EMBL" id="TZG41298.1"/>
    </source>
</evidence>
<dbReference type="Proteomes" id="UP000324260">
    <property type="component" value="Unassembled WGS sequence"/>
</dbReference>
<comment type="caution">
    <text evidence="6">The sequence shown here is derived from an EMBL/GenBank/DDBJ whole genome shotgun (WGS) entry which is preliminary data.</text>
</comment>
<dbReference type="InterPro" id="IPR003615">
    <property type="entry name" value="HNH_nuc"/>
</dbReference>
<evidence type="ECO:0000256" key="3">
    <source>
        <dbReference type="ARBA" id="ARBA00038412"/>
    </source>
</evidence>
<reference evidence="6 7" key="1">
    <citation type="submission" date="2019-08" db="EMBL/GenBank/DDBJ databases">
        <title>Draft Genome Sequence of Halomonas eurihalina Isolated from Preserved Hide-surface.</title>
        <authorList>
            <person name="Hussain S.A."/>
            <person name="Xu A."/>
            <person name="Sarker M."/>
            <person name="Sommers C."/>
        </authorList>
    </citation>
    <scope>NUCLEOTIDE SEQUENCE [LARGE SCALE GENOMIC DNA]</scope>
    <source>
        <strain evidence="6 7">MS1</strain>
    </source>
</reference>
<accession>A0A5D9DBM0</accession>
<dbReference type="InterPro" id="IPR002711">
    <property type="entry name" value="HNH"/>
</dbReference>
<dbReference type="PANTHER" id="PTHR41286:SF1">
    <property type="entry name" value="HNH NUCLEASE YAJD-RELATED"/>
    <property type="match status" value="1"/>
</dbReference>
<comment type="similarity">
    <text evidence="3">Belongs to the HNH nuclease family.</text>
</comment>
<keyword evidence="1" id="KW-0540">Nuclease</keyword>
<dbReference type="GO" id="GO:0004519">
    <property type="term" value="F:endonuclease activity"/>
    <property type="evidence" value="ECO:0007669"/>
    <property type="project" value="UniProtKB-KW"/>
</dbReference>
<keyword evidence="6" id="KW-0255">Endonuclease</keyword>
<evidence type="ECO:0000256" key="1">
    <source>
        <dbReference type="ARBA" id="ARBA00022722"/>
    </source>
</evidence>
<dbReference type="AlphaFoldDB" id="A0A5D9DBM0"/>
<dbReference type="RefSeq" id="WP_149320492.1">
    <property type="nucleotide sequence ID" value="NZ_JARWAH010000001.1"/>
</dbReference>
<dbReference type="CDD" id="cd00085">
    <property type="entry name" value="HNHc"/>
    <property type="match status" value="1"/>
</dbReference>
<dbReference type="PANTHER" id="PTHR41286">
    <property type="entry name" value="HNH NUCLEASE YAJD-RELATED"/>
    <property type="match status" value="1"/>
</dbReference>
<dbReference type="OrthoDB" id="5292295at2"/>
<protein>
    <recommendedName>
        <fullName evidence="4">Putative HNH nuclease YajD</fullName>
    </recommendedName>
</protein>
<organism evidence="6 7">
    <name type="scientific">Halomonas eurihalina</name>
    <dbReference type="NCBI Taxonomy" id="42566"/>
    <lineage>
        <taxon>Bacteria</taxon>
        <taxon>Pseudomonadati</taxon>
        <taxon>Pseudomonadota</taxon>
        <taxon>Gammaproteobacteria</taxon>
        <taxon>Oceanospirillales</taxon>
        <taxon>Halomonadaceae</taxon>
        <taxon>Halomonas</taxon>
    </lineage>
</organism>
<dbReference type="GO" id="GO:0005829">
    <property type="term" value="C:cytosol"/>
    <property type="evidence" value="ECO:0007669"/>
    <property type="project" value="TreeGrafter"/>
</dbReference>
<evidence type="ECO:0000259" key="5">
    <source>
        <dbReference type="SMART" id="SM00507"/>
    </source>
</evidence>
<dbReference type="GO" id="GO:0016787">
    <property type="term" value="F:hydrolase activity"/>
    <property type="evidence" value="ECO:0007669"/>
    <property type="project" value="UniProtKB-KW"/>
</dbReference>
<evidence type="ECO:0000256" key="2">
    <source>
        <dbReference type="ARBA" id="ARBA00022801"/>
    </source>
</evidence>
<name>A0A5D9DBM0_HALER</name>
<sequence>MPRRPASPCRARLCGNLTRERHGYCEEHADLAKPWTRGRGGRGRGGRPWRRLRRQVLERDQYLCQRCRRAGRAAEASEVDHIVPTAEGGATAGHNLEALCGPCHKAKTLEEAQRARQRGG</sequence>
<feature type="domain" description="HNH nuclease" evidence="5">
    <location>
        <begin position="51"/>
        <end position="105"/>
    </location>
</feature>
<dbReference type="EMBL" id="VTPU01000001">
    <property type="protein sequence ID" value="TZG41298.1"/>
    <property type="molecule type" value="Genomic_DNA"/>
</dbReference>
<dbReference type="GO" id="GO:0003676">
    <property type="term" value="F:nucleic acid binding"/>
    <property type="evidence" value="ECO:0007669"/>
    <property type="project" value="InterPro"/>
</dbReference>
<keyword evidence="7" id="KW-1185">Reference proteome</keyword>
<proteinExistence type="inferred from homology"/>
<gene>
    <name evidence="6" type="ORF">FZZ93_01140</name>
</gene>
<keyword evidence="2" id="KW-0378">Hydrolase</keyword>